<accession>A0A6J7X6T5</accession>
<reference evidence="1" key="1">
    <citation type="submission" date="2020-05" db="EMBL/GenBank/DDBJ databases">
        <authorList>
            <person name="Chiriac C."/>
            <person name="Salcher M."/>
            <person name="Ghai R."/>
            <person name="Kavagutti S V."/>
        </authorList>
    </citation>
    <scope>NUCLEOTIDE SEQUENCE</scope>
</reference>
<name>A0A6J7X6T5_9CAUD</name>
<sequence length="85" mass="9523">MSRLMKTLARQGSRYQKRIAFQNWNEYGMSHADAGRRAAAETLVCVVLPALTAWHTSATRRRAHVAALRFTGYRPGKGEYGIVSV</sequence>
<protein>
    <submittedName>
        <fullName evidence="1">Uncharacterized protein</fullName>
    </submittedName>
</protein>
<gene>
    <name evidence="1" type="ORF">UFOVP374_44</name>
</gene>
<evidence type="ECO:0000313" key="1">
    <source>
        <dbReference type="EMBL" id="CAB5222943.1"/>
    </source>
</evidence>
<dbReference type="EMBL" id="LR798313">
    <property type="protein sequence ID" value="CAB5222943.1"/>
    <property type="molecule type" value="Genomic_DNA"/>
</dbReference>
<organism evidence="1">
    <name type="scientific">uncultured Caudovirales phage</name>
    <dbReference type="NCBI Taxonomy" id="2100421"/>
    <lineage>
        <taxon>Viruses</taxon>
        <taxon>Duplodnaviria</taxon>
        <taxon>Heunggongvirae</taxon>
        <taxon>Uroviricota</taxon>
        <taxon>Caudoviricetes</taxon>
        <taxon>Peduoviridae</taxon>
        <taxon>Maltschvirus</taxon>
        <taxon>Maltschvirus maltsch</taxon>
    </lineage>
</organism>
<proteinExistence type="predicted"/>